<keyword evidence="5" id="KW-0418">Kinase</keyword>
<dbReference type="Pfam" id="PF08064">
    <property type="entry name" value="UME"/>
    <property type="match status" value="1"/>
</dbReference>
<dbReference type="Proteomes" id="UP000183832">
    <property type="component" value="Unassembled WGS sequence"/>
</dbReference>
<comment type="subcellular location">
    <subcellularLocation>
        <location evidence="1">Nucleus</location>
    </subcellularLocation>
</comment>
<accession>A0A1J1IGW8</accession>
<reference evidence="8 9" key="1">
    <citation type="submission" date="2015-04" db="EMBL/GenBank/DDBJ databases">
        <authorList>
            <person name="Syromyatnikov M.Y."/>
            <person name="Popov V.N."/>
        </authorList>
    </citation>
    <scope>NUCLEOTIDE SEQUENCE [LARGE SCALE GENOMIC DNA]</scope>
</reference>
<evidence type="ECO:0000256" key="5">
    <source>
        <dbReference type="ARBA" id="ARBA00022777"/>
    </source>
</evidence>
<evidence type="ECO:0000313" key="9">
    <source>
        <dbReference type="Proteomes" id="UP000183832"/>
    </source>
</evidence>
<evidence type="ECO:0000256" key="4">
    <source>
        <dbReference type="ARBA" id="ARBA00022763"/>
    </source>
</evidence>
<feature type="non-terminal residue" evidence="8">
    <location>
        <position position="1593"/>
    </location>
</feature>
<keyword evidence="9" id="KW-1185">Reference proteome</keyword>
<keyword evidence="3" id="KW-0723">Serine/threonine-protein kinase</keyword>
<proteinExistence type="predicted"/>
<dbReference type="GO" id="GO:0000723">
    <property type="term" value="P:telomere maintenance"/>
    <property type="evidence" value="ECO:0007669"/>
    <property type="project" value="TreeGrafter"/>
</dbReference>
<keyword evidence="6" id="KW-0539">Nucleus</keyword>
<evidence type="ECO:0000259" key="7">
    <source>
        <dbReference type="SMART" id="SM00802"/>
    </source>
</evidence>
<dbReference type="InterPro" id="IPR012993">
    <property type="entry name" value="UME"/>
</dbReference>
<evidence type="ECO:0000256" key="2">
    <source>
        <dbReference type="ARBA" id="ARBA00012513"/>
    </source>
</evidence>
<dbReference type="GO" id="GO:0005694">
    <property type="term" value="C:chromosome"/>
    <property type="evidence" value="ECO:0007669"/>
    <property type="project" value="TreeGrafter"/>
</dbReference>
<evidence type="ECO:0000256" key="6">
    <source>
        <dbReference type="ARBA" id="ARBA00023242"/>
    </source>
</evidence>
<keyword evidence="5" id="KW-0808">Transferase</keyword>
<dbReference type="EMBL" id="CVRI01000048">
    <property type="protein sequence ID" value="CRK98788.1"/>
    <property type="molecule type" value="Genomic_DNA"/>
</dbReference>
<dbReference type="GO" id="GO:0004674">
    <property type="term" value="F:protein serine/threonine kinase activity"/>
    <property type="evidence" value="ECO:0007669"/>
    <property type="project" value="UniProtKB-KW"/>
</dbReference>
<feature type="domain" description="UME" evidence="7">
    <location>
        <begin position="805"/>
        <end position="912"/>
    </location>
</feature>
<dbReference type="InterPro" id="IPR050517">
    <property type="entry name" value="DDR_Repair_Kinase"/>
</dbReference>
<dbReference type="GO" id="GO:0005634">
    <property type="term" value="C:nucleus"/>
    <property type="evidence" value="ECO:0007669"/>
    <property type="project" value="UniProtKB-SubCell"/>
</dbReference>
<name>A0A1J1IGW8_9DIPT</name>
<protein>
    <recommendedName>
        <fullName evidence="2">non-specific serine/threonine protein kinase</fullName>
        <ecNumber evidence="2">2.7.11.1</ecNumber>
    </recommendedName>
</protein>
<sequence>MECDIFQEAQAFQQYVKEFENQISKTLIFNNEDLKILIYSNADYQGLYEKLKKMLIPLKDDLSIYIPKKILNHDDREIVQTCSMSLLSKLLYISIYDTEGILNFWLIDVQRTYLLTLYEHQRWCYTILITVYTSILEQGVLWNPEVNEKTKTLIFSYGQNSNLSDVQNVPKIILTSQYHVDNLIKVCLSVLDYIVPQYCNMDVDKDNPQNEPVNLFSNMLKVVLDDVDYTLETVDCIINLCDNNNSLLNQKMVSIVALPFYQTLKKSPHIRKLPWLHNEMKKLPKKLVEFFESQFERKQEIILKMKATSIINLSQFSLQPNCWVLVKSIMESVISQNDIEQKSALYSNFTSFAVNNSGKLQEVLTLYQNFLMELKDVQLTIQPLRDMLCLSGGHLSIFKMHKEYHIYDYKIVCDDCILVSTIYPKSMKSLDIHRHMAFIKDLNAILISSDPFKNAQQNLQISASNLISQSNEFKMKLFSHIPSMITHSKDFITWIQQDKGKSFFEGIYLPNDKFVEELEKNLKDILCNIQKLPFSEKLKLEIFENFFFTNIGELTQLTVSGNKNDKLQSLTIKMNFTYSTIVVDELTMVKCFKIFLLYILRYDSQVKAEASLLALEMAKRNKITLQQLFQWHKTFIMRYVTYIIIANYLAENISLSTSIINLLRYLNISKLRDFLPKTIGTIIAYLLPRAVQSPVIMKSLTDLCGMLGPLDKEQNLSDAIDKNLLEIYHHIYTSHPKNVTENCVKFIEDRIQMNIYKRFASHKKKTVDEVLMFYNKSPEFVAEIFKHSINDRSSSLFSDDDDEEMIESITTRFLGVLIYFEPFLTSNDCERVTKKNILLSLGDIIRLLGDSRISPFCFKIITVLKTAAEQKTFDLSDVCIKVWEILIRNCDVTFLGPILSTVFVSLEAFIDRYPDEVHELYSYLVVSNRNLLSCHISNLFFIEKTRVHSDIKAIITEQLHSQKRDDRDFKSNVTEFIRHMNSENSDFKIQIYCLQYLKELFQNNRDDLNDMICRLTMDPVIEELLHILVKNCKNTTNEMLQLATAECFGELGAIEPTLQQQKYTNQEEFPEEIHDIEFAKLALYQLCRSYQLKNDAKHIDALSLAIQELLKDQKVTKENHDEMEVWKIIPKKMRSQIEPLLTSKYAPKTSEPSDKFPIFWTQLQTAMDWIMRWSGELISRIVEHPSNTKDLLESIKPSMKHNQHITSLFFPYIILHHLEFDSSLIESQNPLRTEIDFIFAVILKREIFEQQHEAKKQKKPLYVKEFDFVPMKVSDQLLKNNMKIEAVKAAKIIFEAFDFLENYRRRGIKPELVRRVNLFLDSFDLEEMAEVNYECGEYARAMIYLENALKKQSGEEFQDKLSFLTQIYVKLENPDSVEGIQALKTTERSLEEKILISNVTGKYQDLAASFERMMQIGEAKIEHIQSMINTYILLDQPQTALVVYEEMIKKIYNSSEKLACDEIKAEPLWRLSRFDELEELISDKTIQKSSNWGLRCGNLLLRFRSEDDQSDINNVNFFDELNTARLAVMNNLMISGSEQTSYGSNYTEVVHLHLINEFEKAGNALNIIKKTNSVDRAMSILKNLFDEWTTRME</sequence>
<dbReference type="Pfam" id="PF25030">
    <property type="entry name" value="M-HEAT_ATR"/>
    <property type="match status" value="1"/>
</dbReference>
<dbReference type="SMART" id="SM00802">
    <property type="entry name" value="UME"/>
    <property type="match status" value="1"/>
</dbReference>
<dbReference type="PANTHER" id="PTHR11139:SF69">
    <property type="entry name" value="SERINE_THREONINE-PROTEIN KINASE ATR"/>
    <property type="match status" value="1"/>
</dbReference>
<dbReference type="OrthoDB" id="381190at2759"/>
<evidence type="ECO:0000256" key="1">
    <source>
        <dbReference type="ARBA" id="ARBA00004123"/>
    </source>
</evidence>
<dbReference type="GO" id="GO:0006281">
    <property type="term" value="P:DNA repair"/>
    <property type="evidence" value="ECO:0007669"/>
    <property type="project" value="TreeGrafter"/>
</dbReference>
<keyword evidence="4" id="KW-0227">DNA damage</keyword>
<dbReference type="EC" id="2.7.11.1" evidence="2"/>
<dbReference type="PANTHER" id="PTHR11139">
    <property type="entry name" value="ATAXIA TELANGIECTASIA MUTATED ATM -RELATED"/>
    <property type="match status" value="1"/>
</dbReference>
<dbReference type="InterPro" id="IPR056802">
    <property type="entry name" value="ATR-like_M-HEAT"/>
</dbReference>
<dbReference type="SUPFAM" id="SSF48371">
    <property type="entry name" value="ARM repeat"/>
    <property type="match status" value="1"/>
</dbReference>
<dbReference type="STRING" id="568069.A0A1J1IGW8"/>
<dbReference type="GO" id="GO:0000077">
    <property type="term" value="P:DNA damage checkpoint signaling"/>
    <property type="evidence" value="ECO:0007669"/>
    <property type="project" value="TreeGrafter"/>
</dbReference>
<evidence type="ECO:0000256" key="3">
    <source>
        <dbReference type="ARBA" id="ARBA00022527"/>
    </source>
</evidence>
<gene>
    <name evidence="8" type="primary">putative Serine</name>
    <name evidence="8" type="synonym">threonine-protein kinase ATR</name>
    <name evidence="8" type="ORF">CLUMA_CG012059</name>
</gene>
<organism evidence="8 9">
    <name type="scientific">Clunio marinus</name>
    <dbReference type="NCBI Taxonomy" id="568069"/>
    <lineage>
        <taxon>Eukaryota</taxon>
        <taxon>Metazoa</taxon>
        <taxon>Ecdysozoa</taxon>
        <taxon>Arthropoda</taxon>
        <taxon>Hexapoda</taxon>
        <taxon>Insecta</taxon>
        <taxon>Pterygota</taxon>
        <taxon>Neoptera</taxon>
        <taxon>Endopterygota</taxon>
        <taxon>Diptera</taxon>
        <taxon>Nematocera</taxon>
        <taxon>Chironomoidea</taxon>
        <taxon>Chironomidae</taxon>
        <taxon>Clunio</taxon>
    </lineage>
</organism>
<evidence type="ECO:0000313" key="8">
    <source>
        <dbReference type="EMBL" id="CRK98788.1"/>
    </source>
</evidence>
<dbReference type="InterPro" id="IPR016024">
    <property type="entry name" value="ARM-type_fold"/>
</dbReference>